<dbReference type="AlphaFoldDB" id="A0A4Y7REG8"/>
<keyword evidence="2" id="KW-1185">Reference proteome</keyword>
<dbReference type="Proteomes" id="UP000298324">
    <property type="component" value="Unassembled WGS sequence"/>
</dbReference>
<evidence type="ECO:0000313" key="1">
    <source>
        <dbReference type="EMBL" id="TEB07179.1"/>
    </source>
</evidence>
<evidence type="ECO:0000313" key="2">
    <source>
        <dbReference type="Proteomes" id="UP000298324"/>
    </source>
</evidence>
<proteinExistence type="predicted"/>
<name>A0A4Y7REG8_9FIRM</name>
<reference evidence="1 2" key="1">
    <citation type="journal article" date="2018" name="Environ. Microbiol.">
        <title>Novel energy conservation strategies and behaviour of Pelotomaculum schinkii driving syntrophic propionate catabolism.</title>
        <authorList>
            <person name="Hidalgo-Ahumada C.A.P."/>
            <person name="Nobu M.K."/>
            <person name="Narihiro T."/>
            <person name="Tamaki H."/>
            <person name="Liu W.T."/>
            <person name="Kamagata Y."/>
            <person name="Stams A.J.M."/>
            <person name="Imachi H."/>
            <person name="Sousa D.Z."/>
        </authorList>
    </citation>
    <scope>NUCLEOTIDE SEQUENCE [LARGE SCALE GENOMIC DNA]</scope>
    <source>
        <strain evidence="1 2">HH</strain>
    </source>
</reference>
<accession>A0A4Y7REG8</accession>
<protein>
    <submittedName>
        <fullName evidence="1">Uncharacterized protein</fullName>
    </submittedName>
</protein>
<dbReference type="EMBL" id="QFGA01000001">
    <property type="protein sequence ID" value="TEB07179.1"/>
    <property type="molecule type" value="Genomic_DNA"/>
</dbReference>
<comment type="caution">
    <text evidence="1">The sequence shown here is derived from an EMBL/GenBank/DDBJ whole genome shotgun (WGS) entry which is preliminary data.</text>
</comment>
<dbReference type="RefSeq" id="WP_190239145.1">
    <property type="nucleotide sequence ID" value="NZ_QFGA01000001.1"/>
</dbReference>
<sequence>MDENINEDSQLSEVLEILGRVKPESKLTRHCPGSGCASESIFTFSRCGNYYWIVLICKSGTFAFKHISPEWIRTYSNLILSSTQVCVEWNINHYITDWAVEQDKFCGNYDDRKMVRAV</sequence>
<organism evidence="1 2">
    <name type="scientific">Pelotomaculum schinkii</name>
    <dbReference type="NCBI Taxonomy" id="78350"/>
    <lineage>
        <taxon>Bacteria</taxon>
        <taxon>Bacillati</taxon>
        <taxon>Bacillota</taxon>
        <taxon>Clostridia</taxon>
        <taxon>Eubacteriales</taxon>
        <taxon>Desulfotomaculaceae</taxon>
        <taxon>Pelotomaculum</taxon>
    </lineage>
</organism>
<gene>
    <name evidence="1" type="ORF">Psch_00722</name>
</gene>